<keyword evidence="2" id="KW-1185">Reference proteome</keyword>
<accession>A0AC61R2P6</accession>
<dbReference type="EMBL" id="SRZB01000005">
    <property type="protein sequence ID" value="TGX99734.1"/>
    <property type="molecule type" value="Genomic_DNA"/>
</dbReference>
<proteinExistence type="predicted"/>
<organism evidence="1 2">
    <name type="scientific">Hominisplanchenecus murintestinalis</name>
    <dbReference type="NCBI Taxonomy" id="2941517"/>
    <lineage>
        <taxon>Bacteria</taxon>
        <taxon>Bacillati</taxon>
        <taxon>Bacillota</taxon>
        <taxon>Clostridia</taxon>
        <taxon>Lachnospirales</taxon>
        <taxon>Lachnospiraceae</taxon>
        <taxon>Hominisplanchenecus</taxon>
    </lineage>
</organism>
<evidence type="ECO:0000313" key="2">
    <source>
        <dbReference type="Proteomes" id="UP000307720"/>
    </source>
</evidence>
<protein>
    <submittedName>
        <fullName evidence="1">Carbohydrate ABC transporter permease</fullName>
    </submittedName>
</protein>
<name>A0AC61R2P6_9FIRM</name>
<reference evidence="1" key="1">
    <citation type="submission" date="2019-04" db="EMBL/GenBank/DDBJ databases">
        <title>Microbes associate with the intestines of laboratory mice.</title>
        <authorList>
            <person name="Navarre W."/>
            <person name="Wong E."/>
            <person name="Huang K."/>
            <person name="Tropini C."/>
            <person name="Ng K."/>
            <person name="Yu B."/>
        </authorList>
    </citation>
    <scope>NUCLEOTIDE SEQUENCE</scope>
    <source>
        <strain evidence="1">NM72_1-8</strain>
    </source>
</reference>
<gene>
    <name evidence="1" type="ORF">E5357_04440</name>
</gene>
<sequence>MKKRFSIRKLLVIGFLTLPAFAACYPILFLLAGSLMGRDELKANLSPVLSGGTGFIRWSLLPAYPTLREWVRLLLDTPEAFVMFWNSVKMTLAILAGQLLVGVPAAWGFAKYRFPGKKIFFTVYIILMMMPFQVLMLSEYLVLDGMRLLDHPLSVILPAVFSTFPVFIMYRFFCGVPDAIIESAKIDGAGHLKVFLHVGLPIGSAGVISALVLGFLEYWNLIEQPLAFLKDKSLWPMSLFLPNIDLSRAGLAFAASVSMLIPAFFVFLGGQDYLEQGIMAGAVKE</sequence>
<dbReference type="Proteomes" id="UP000307720">
    <property type="component" value="Unassembled WGS sequence"/>
</dbReference>
<comment type="caution">
    <text evidence="1">The sequence shown here is derived from an EMBL/GenBank/DDBJ whole genome shotgun (WGS) entry which is preliminary data.</text>
</comment>
<evidence type="ECO:0000313" key="1">
    <source>
        <dbReference type="EMBL" id="TGX99734.1"/>
    </source>
</evidence>